<accession>A0A7D5E6E5</accession>
<dbReference type="Proteomes" id="UP000509594">
    <property type="component" value="Chromosome"/>
</dbReference>
<dbReference type="Pfam" id="PF08350">
    <property type="entry name" value="FilR1_middle"/>
    <property type="match status" value="1"/>
</dbReference>
<dbReference type="EMBL" id="CP058215">
    <property type="protein sequence ID" value="QLC49833.1"/>
    <property type="molecule type" value="Genomic_DNA"/>
</dbReference>
<dbReference type="InterPro" id="IPR013561">
    <property type="entry name" value="FilR1_middle_dom"/>
</dbReference>
<organism evidence="2 3">
    <name type="scientific">Methanolobus zinderi</name>
    <dbReference type="NCBI Taxonomy" id="536044"/>
    <lineage>
        <taxon>Archaea</taxon>
        <taxon>Methanobacteriati</taxon>
        <taxon>Methanobacteriota</taxon>
        <taxon>Stenosarchaea group</taxon>
        <taxon>Methanomicrobia</taxon>
        <taxon>Methanosarcinales</taxon>
        <taxon>Methanosarcinaceae</taxon>
        <taxon>Methanolobus</taxon>
    </lineage>
</organism>
<dbReference type="AlphaFoldDB" id="A0A7D5E6E5"/>
<evidence type="ECO:0000313" key="2">
    <source>
        <dbReference type="EMBL" id="QLC49833.1"/>
    </source>
</evidence>
<dbReference type="GeneID" id="55821213"/>
<dbReference type="RefSeq" id="WP_176964889.1">
    <property type="nucleotide sequence ID" value="NZ_CP058215.1"/>
</dbReference>
<dbReference type="InterPro" id="IPR016490">
    <property type="entry name" value="Tscrpt_reg_HTH_AF0396-typ3"/>
</dbReference>
<evidence type="ECO:0000259" key="1">
    <source>
        <dbReference type="Pfam" id="PF08350"/>
    </source>
</evidence>
<dbReference type="OrthoDB" id="11410at2157"/>
<name>A0A7D5E6E5_9EURY</name>
<feature type="domain" description="Methanogenesis regulatory protein FilR1 middle" evidence="1">
    <location>
        <begin position="124"/>
        <end position="251"/>
    </location>
</feature>
<protein>
    <submittedName>
        <fullName evidence="2">Winged helix-turn-helix domain-containing protein</fullName>
    </submittedName>
</protein>
<evidence type="ECO:0000313" key="3">
    <source>
        <dbReference type="Proteomes" id="UP000509594"/>
    </source>
</evidence>
<dbReference type="PIRSF" id="PIRSF006692">
    <property type="entry name" value="TF_HTH_AF0396_prd"/>
    <property type="match status" value="1"/>
</dbReference>
<sequence>MPLLETFGISEDKINLLLLLYDGPKKKKTILETLNISSQALVPSIKVLESNNIVVHYDGTYELSSIGKIAVDEIIPFLDTLEFLENNLDYLAEHRLDFIPFHLLKRLRELCPYTIVRPHFSEAFEFNKKLEETTDASKTFRIATSLLLPTLPSFFAKWIDEGIDISVIVSEELLEKIRNEHVFIFQDLLTKRQIELMVFPGNMCFQTFVLNDYCFSCNLLNKKGSISGEQLISCNTEALKWGNELFEHYRECSLPVITI</sequence>
<keyword evidence="3" id="KW-1185">Reference proteome</keyword>
<gene>
    <name evidence="2" type="ORF">HWN40_06020</name>
</gene>
<dbReference type="KEGG" id="mzi:HWN40_06020"/>
<dbReference type="InterPro" id="IPR036390">
    <property type="entry name" value="WH_DNA-bd_sf"/>
</dbReference>
<dbReference type="SUPFAM" id="SSF46785">
    <property type="entry name" value="Winged helix' DNA-binding domain"/>
    <property type="match status" value="1"/>
</dbReference>
<proteinExistence type="predicted"/>
<reference evidence="2 3" key="1">
    <citation type="submission" date="2020-06" db="EMBL/GenBank/DDBJ databases">
        <title>Methanolobus halotolerans sp. nov., isolated from a saline lake Tus in Siberia.</title>
        <authorList>
            <person name="Shen Y."/>
            <person name="Chen S.-C."/>
            <person name="Lai M.-C."/>
            <person name="Huang H.-H."/>
            <person name="Chiu H.-H."/>
            <person name="Tang S.-L."/>
            <person name="Rogozin D.Y."/>
            <person name="Degermendzhy A.G."/>
        </authorList>
    </citation>
    <scope>NUCLEOTIDE SEQUENCE [LARGE SCALE GENOMIC DNA]</scope>
    <source>
        <strain evidence="2 3">DSM 21339</strain>
    </source>
</reference>